<feature type="chain" id="PRO_5042214911" evidence="2">
    <location>
        <begin position="25"/>
        <end position="127"/>
    </location>
</feature>
<keyword evidence="1" id="KW-1133">Transmembrane helix</keyword>
<proteinExistence type="predicted"/>
<gene>
    <name evidence="3" type="ORF">ECRASSUSDP1_LOCUS6195</name>
</gene>
<evidence type="ECO:0000313" key="3">
    <source>
        <dbReference type="EMBL" id="CAI2364845.1"/>
    </source>
</evidence>
<dbReference type="Proteomes" id="UP001295684">
    <property type="component" value="Unassembled WGS sequence"/>
</dbReference>
<reference evidence="3" key="1">
    <citation type="submission" date="2023-07" db="EMBL/GenBank/DDBJ databases">
        <authorList>
            <consortium name="AG Swart"/>
            <person name="Singh M."/>
            <person name="Singh A."/>
            <person name="Seah K."/>
            <person name="Emmerich C."/>
        </authorList>
    </citation>
    <scope>NUCLEOTIDE SEQUENCE</scope>
    <source>
        <strain evidence="3">DP1</strain>
    </source>
</reference>
<protein>
    <submittedName>
        <fullName evidence="3">Uncharacterized protein</fullName>
    </submittedName>
</protein>
<dbReference type="AlphaFoldDB" id="A0AAD1XBW5"/>
<feature type="transmembrane region" description="Helical" evidence="1">
    <location>
        <begin position="106"/>
        <end position="126"/>
    </location>
</feature>
<feature type="signal peptide" evidence="2">
    <location>
        <begin position="1"/>
        <end position="24"/>
    </location>
</feature>
<dbReference type="EMBL" id="CAMPGE010005999">
    <property type="protein sequence ID" value="CAI2364845.1"/>
    <property type="molecule type" value="Genomic_DNA"/>
</dbReference>
<comment type="caution">
    <text evidence="3">The sequence shown here is derived from an EMBL/GenBank/DDBJ whole genome shotgun (WGS) entry which is preliminary data.</text>
</comment>
<evidence type="ECO:0000256" key="1">
    <source>
        <dbReference type="SAM" id="Phobius"/>
    </source>
</evidence>
<keyword evidence="4" id="KW-1185">Reference proteome</keyword>
<sequence>MKIFISNLHSISSLLAITCGSAGGARYMLLLSELGLCHFLTTPELFIRRLPCPRFRFFIISFTLPSLAANLDLGDTILGSKAVVFLLHILIAAEESWTFLGCREGAGDLMFLILKLIFFSLCVLCFI</sequence>
<keyword evidence="2" id="KW-0732">Signal</keyword>
<evidence type="ECO:0000313" key="4">
    <source>
        <dbReference type="Proteomes" id="UP001295684"/>
    </source>
</evidence>
<accession>A0AAD1XBW5</accession>
<keyword evidence="1" id="KW-0472">Membrane</keyword>
<keyword evidence="1" id="KW-0812">Transmembrane</keyword>
<name>A0AAD1XBW5_EUPCR</name>
<organism evidence="3 4">
    <name type="scientific">Euplotes crassus</name>
    <dbReference type="NCBI Taxonomy" id="5936"/>
    <lineage>
        <taxon>Eukaryota</taxon>
        <taxon>Sar</taxon>
        <taxon>Alveolata</taxon>
        <taxon>Ciliophora</taxon>
        <taxon>Intramacronucleata</taxon>
        <taxon>Spirotrichea</taxon>
        <taxon>Hypotrichia</taxon>
        <taxon>Euplotida</taxon>
        <taxon>Euplotidae</taxon>
        <taxon>Moneuplotes</taxon>
    </lineage>
</organism>
<evidence type="ECO:0000256" key="2">
    <source>
        <dbReference type="SAM" id="SignalP"/>
    </source>
</evidence>